<evidence type="ECO:0000313" key="2">
    <source>
        <dbReference type="EMBL" id="GAA1624462.1"/>
    </source>
</evidence>
<proteinExistence type="predicted"/>
<protein>
    <submittedName>
        <fullName evidence="2">Uncharacterized protein</fullName>
    </submittedName>
</protein>
<name>A0ABN2EZZ6_9ACTN</name>
<sequence>MAAIAGRTRRPDSGGVYASLGGRVDPAIHQLASDGAARDRVSIALYLERLVEADPLTRRKPAGPVPRRARVPSGNEVMLSGRVRPKVAAAAKKGAKARRVPIWRYLEILVQGAEVGKLDLKAVSPDSVQETLPFTIDHSPSQDTADAVAA</sequence>
<feature type="region of interest" description="Disordered" evidence="1">
    <location>
        <begin position="58"/>
        <end position="77"/>
    </location>
</feature>
<organism evidence="2 3">
    <name type="scientific">Nonomuraea maheshkhaliensis</name>
    <dbReference type="NCBI Taxonomy" id="419590"/>
    <lineage>
        <taxon>Bacteria</taxon>
        <taxon>Bacillati</taxon>
        <taxon>Actinomycetota</taxon>
        <taxon>Actinomycetes</taxon>
        <taxon>Streptosporangiales</taxon>
        <taxon>Streptosporangiaceae</taxon>
        <taxon>Nonomuraea</taxon>
    </lineage>
</organism>
<evidence type="ECO:0000313" key="3">
    <source>
        <dbReference type="Proteomes" id="UP001500064"/>
    </source>
</evidence>
<reference evidence="2 3" key="1">
    <citation type="journal article" date="2019" name="Int. J. Syst. Evol. Microbiol.">
        <title>The Global Catalogue of Microorganisms (GCM) 10K type strain sequencing project: providing services to taxonomists for standard genome sequencing and annotation.</title>
        <authorList>
            <consortium name="The Broad Institute Genomics Platform"/>
            <consortium name="The Broad Institute Genome Sequencing Center for Infectious Disease"/>
            <person name="Wu L."/>
            <person name="Ma J."/>
        </authorList>
    </citation>
    <scope>NUCLEOTIDE SEQUENCE [LARGE SCALE GENOMIC DNA]</scope>
    <source>
        <strain evidence="2 3">JCM 13929</strain>
    </source>
</reference>
<evidence type="ECO:0000256" key="1">
    <source>
        <dbReference type="SAM" id="MobiDB-lite"/>
    </source>
</evidence>
<dbReference type="EMBL" id="BAAAMU010000011">
    <property type="protein sequence ID" value="GAA1624462.1"/>
    <property type="molecule type" value="Genomic_DNA"/>
</dbReference>
<accession>A0ABN2EZZ6</accession>
<gene>
    <name evidence="2" type="ORF">GCM10009733_021420</name>
</gene>
<keyword evidence="3" id="KW-1185">Reference proteome</keyword>
<dbReference type="Proteomes" id="UP001500064">
    <property type="component" value="Unassembled WGS sequence"/>
</dbReference>
<comment type="caution">
    <text evidence="2">The sequence shown here is derived from an EMBL/GenBank/DDBJ whole genome shotgun (WGS) entry which is preliminary data.</text>
</comment>